<protein>
    <submittedName>
        <fullName evidence="2">Uncharacterized protein</fullName>
    </submittedName>
</protein>
<gene>
    <name evidence="2" type="ORF">ROJ8625_00241</name>
</gene>
<feature type="transmembrane region" description="Helical" evidence="1">
    <location>
        <begin position="32"/>
        <end position="50"/>
    </location>
</feature>
<feature type="transmembrane region" description="Helical" evidence="1">
    <location>
        <begin position="252"/>
        <end position="275"/>
    </location>
</feature>
<feature type="transmembrane region" description="Helical" evidence="1">
    <location>
        <begin position="97"/>
        <end position="113"/>
    </location>
</feature>
<dbReference type="OrthoDB" id="7818708at2"/>
<evidence type="ECO:0000256" key="1">
    <source>
        <dbReference type="SAM" id="Phobius"/>
    </source>
</evidence>
<evidence type="ECO:0000313" key="3">
    <source>
        <dbReference type="Proteomes" id="UP000193570"/>
    </source>
</evidence>
<keyword evidence="1" id="KW-0812">Transmembrane</keyword>
<proteinExistence type="predicted"/>
<feature type="transmembrane region" description="Helical" evidence="1">
    <location>
        <begin position="7"/>
        <end position="26"/>
    </location>
</feature>
<dbReference type="RefSeq" id="WP_143535007.1">
    <property type="nucleotide sequence ID" value="NZ_FWFK01000001.1"/>
</dbReference>
<feature type="transmembrane region" description="Helical" evidence="1">
    <location>
        <begin position="210"/>
        <end position="232"/>
    </location>
</feature>
<keyword evidence="1" id="KW-1133">Transmembrane helix</keyword>
<organism evidence="2 3">
    <name type="scientific">Roseivivax jejudonensis</name>
    <dbReference type="NCBI Taxonomy" id="1529041"/>
    <lineage>
        <taxon>Bacteria</taxon>
        <taxon>Pseudomonadati</taxon>
        <taxon>Pseudomonadota</taxon>
        <taxon>Alphaproteobacteria</taxon>
        <taxon>Rhodobacterales</taxon>
        <taxon>Roseobacteraceae</taxon>
        <taxon>Roseivivax</taxon>
    </lineage>
</organism>
<evidence type="ECO:0000313" key="2">
    <source>
        <dbReference type="EMBL" id="SLN11066.1"/>
    </source>
</evidence>
<sequence length="297" mass="32156">MKRAASYTLGAAVAAAFSAVAVILLLPLVSDLTMIGALVAGGIYLASHVLRACRLMLLATDILGLSGRSAALMHFATAPLALILPFKTGELFRLYELWRLSGTAVYALIALLIDRMYDSLFLVPVLLVLLSQGGAPTTLTLLTLLIAALPLTIVVIGPKLLTELQRYILVNHNSRRTLSLLQQIDALRVIVARASDVALRRAPELSLLSFLIWLSEFLVCLILVNAVAGQALELLGARLVAPWWDLGVDPVAGPALALVTIALLLPWPLMVFLYLKRRRNEPRRVPAAGRAELRVIP</sequence>
<keyword evidence="3" id="KW-1185">Reference proteome</keyword>
<reference evidence="2 3" key="1">
    <citation type="submission" date="2017-03" db="EMBL/GenBank/DDBJ databases">
        <authorList>
            <person name="Afonso C.L."/>
            <person name="Miller P.J."/>
            <person name="Scott M.A."/>
            <person name="Spackman E."/>
            <person name="Goraichik I."/>
            <person name="Dimitrov K.M."/>
            <person name="Suarez D.L."/>
            <person name="Swayne D.E."/>
        </authorList>
    </citation>
    <scope>NUCLEOTIDE SEQUENCE [LARGE SCALE GENOMIC DNA]</scope>
    <source>
        <strain evidence="2 3">CECT 8625</strain>
    </source>
</reference>
<dbReference type="Proteomes" id="UP000193570">
    <property type="component" value="Unassembled WGS sequence"/>
</dbReference>
<accession>A0A1X6Y619</accession>
<keyword evidence="1" id="KW-0472">Membrane</keyword>
<dbReference type="AlphaFoldDB" id="A0A1X6Y619"/>
<dbReference type="EMBL" id="FWFK01000001">
    <property type="protein sequence ID" value="SLN11066.1"/>
    <property type="molecule type" value="Genomic_DNA"/>
</dbReference>
<feature type="transmembrane region" description="Helical" evidence="1">
    <location>
        <begin position="141"/>
        <end position="161"/>
    </location>
</feature>
<name>A0A1X6Y619_9RHOB</name>